<name>A0A819LCX4_9BILA</name>
<accession>A0A819LCX4</accession>
<evidence type="ECO:0000256" key="2">
    <source>
        <dbReference type="RuleBase" id="RU366034"/>
    </source>
</evidence>
<dbReference type="Pfam" id="PF19086">
    <property type="entry name" value="Terpene_syn_C_2"/>
    <property type="match status" value="1"/>
</dbReference>
<dbReference type="GO" id="GO:0008299">
    <property type="term" value="P:isoprenoid biosynthetic process"/>
    <property type="evidence" value="ECO:0007669"/>
    <property type="project" value="UniProtKB-ARBA"/>
</dbReference>
<evidence type="ECO:0000256" key="1">
    <source>
        <dbReference type="ARBA" id="ARBA00006333"/>
    </source>
</evidence>
<keyword evidence="2" id="KW-0479">Metal-binding</keyword>
<dbReference type="InterPro" id="IPR034686">
    <property type="entry name" value="Terpene_cyclase-like_2"/>
</dbReference>
<gene>
    <name evidence="3" type="ORF">OXD698_LOCUS27443</name>
</gene>
<comment type="caution">
    <text evidence="3">The sequence shown here is derived from an EMBL/GenBank/DDBJ whole genome shotgun (WGS) entry which is preliminary data.</text>
</comment>
<dbReference type="InterPro" id="IPR008949">
    <property type="entry name" value="Isoprenoid_synthase_dom_sf"/>
</dbReference>
<dbReference type="AlphaFoldDB" id="A0A819LCX4"/>
<proteinExistence type="inferred from homology"/>
<evidence type="ECO:0000313" key="3">
    <source>
        <dbReference type="EMBL" id="CAF3964317.1"/>
    </source>
</evidence>
<dbReference type="EMBL" id="CAJOAZ010002842">
    <property type="protein sequence ID" value="CAF3964317.1"/>
    <property type="molecule type" value="Genomic_DNA"/>
</dbReference>
<dbReference type="GO" id="GO:0010333">
    <property type="term" value="F:terpene synthase activity"/>
    <property type="evidence" value="ECO:0007669"/>
    <property type="project" value="InterPro"/>
</dbReference>
<keyword evidence="2" id="KW-0460">Magnesium</keyword>
<dbReference type="SFLD" id="SFLDS00005">
    <property type="entry name" value="Isoprenoid_Synthase_Type_I"/>
    <property type="match status" value="1"/>
</dbReference>
<dbReference type="EC" id="4.2.3.-" evidence="2"/>
<comment type="cofactor">
    <cofactor evidence="2">
        <name>Mg(2+)</name>
        <dbReference type="ChEBI" id="CHEBI:18420"/>
    </cofactor>
</comment>
<dbReference type="PANTHER" id="PTHR35201:SF4">
    <property type="entry name" value="BETA-PINACENE SYNTHASE-RELATED"/>
    <property type="match status" value="1"/>
</dbReference>
<dbReference type="Gene3D" id="1.10.600.10">
    <property type="entry name" value="Farnesyl Diphosphate Synthase"/>
    <property type="match status" value="1"/>
</dbReference>
<dbReference type="GO" id="GO:0046872">
    <property type="term" value="F:metal ion binding"/>
    <property type="evidence" value="ECO:0007669"/>
    <property type="project" value="UniProtKB-KW"/>
</dbReference>
<reference evidence="3" key="1">
    <citation type="submission" date="2021-02" db="EMBL/GenBank/DDBJ databases">
        <authorList>
            <person name="Nowell W R."/>
        </authorList>
    </citation>
    <scope>NUCLEOTIDE SEQUENCE</scope>
</reference>
<keyword evidence="2" id="KW-0456">Lyase</keyword>
<evidence type="ECO:0000313" key="4">
    <source>
        <dbReference type="Proteomes" id="UP000663844"/>
    </source>
</evidence>
<comment type="similarity">
    <text evidence="1 2">Belongs to the terpene synthase family.</text>
</comment>
<dbReference type="Proteomes" id="UP000663844">
    <property type="component" value="Unassembled WGS sequence"/>
</dbReference>
<dbReference type="SUPFAM" id="SSF48576">
    <property type="entry name" value="Terpenoid synthases"/>
    <property type="match status" value="1"/>
</dbReference>
<dbReference type="PANTHER" id="PTHR35201">
    <property type="entry name" value="TERPENE SYNTHASE"/>
    <property type="match status" value="1"/>
</dbReference>
<organism evidence="3 4">
    <name type="scientific">Adineta steineri</name>
    <dbReference type="NCBI Taxonomy" id="433720"/>
    <lineage>
        <taxon>Eukaryota</taxon>
        <taxon>Metazoa</taxon>
        <taxon>Spiralia</taxon>
        <taxon>Gnathifera</taxon>
        <taxon>Rotifera</taxon>
        <taxon>Eurotatoria</taxon>
        <taxon>Bdelloidea</taxon>
        <taxon>Adinetida</taxon>
        <taxon>Adinetidae</taxon>
        <taxon>Adineta</taxon>
    </lineage>
</organism>
<dbReference type="SFLD" id="SFLDG01020">
    <property type="entry name" value="Terpene_Cyclase_Like_2"/>
    <property type="match status" value="1"/>
</dbReference>
<protein>
    <recommendedName>
        <fullName evidence="2">Terpene synthase</fullName>
        <ecNumber evidence="2">4.2.3.-</ecNumber>
    </recommendedName>
</protein>
<sequence>MNSHYETAKVAAEQWLNSYDIDNIEKVKKAQFPLLAAVGHCTADAKRLYVLANYYQWVFIYDDYFDNGKWSKSPEDARHAADLTINVLRDPETFTKTSFLPADMLRSFMLDIRETATERCQQRLVKHFQNFINAAVEQVINRSKDIDLSINSYTKLRRETGALSSVLDLIQYGLNLDVPDEVLHNSTMKKLALYINDICCWANDIYSFNIEQAWGETHNLVIVAIREGRSVQESIDFVGDRVKERFNAYVSEKEKIPSWGSKTDQDIATYLAAVEQWAIGFLHWSFATERYFGKSHEEVKKTRVVTLLPRKKA</sequence>